<evidence type="ECO:0000313" key="1">
    <source>
        <dbReference type="EMBL" id="KFJ04775.1"/>
    </source>
</evidence>
<protein>
    <recommendedName>
        <fullName evidence="3">DUF2806 domain-containing protein</fullName>
    </recommendedName>
</protein>
<proteinExistence type="predicted"/>
<evidence type="ECO:0008006" key="3">
    <source>
        <dbReference type="Google" id="ProtNLM"/>
    </source>
</evidence>
<dbReference type="InterPro" id="IPR021254">
    <property type="entry name" value="DUF2806"/>
</dbReference>
<keyword evidence="2" id="KW-1185">Reference proteome</keyword>
<reference evidence="1 2" key="1">
    <citation type="submission" date="2014-03" db="EMBL/GenBank/DDBJ databases">
        <title>Genomics of Bifidobacteria.</title>
        <authorList>
            <person name="Ventura M."/>
            <person name="Milani C."/>
            <person name="Lugli G.A."/>
        </authorList>
    </citation>
    <scope>NUCLEOTIDE SEQUENCE [LARGE SCALE GENOMIC DNA]</scope>
    <source>
        <strain evidence="1 2">LMG 11597</strain>
    </source>
</reference>
<accession>A0A087EAH4</accession>
<dbReference type="eggNOG" id="ENOG5031DTC">
    <property type="taxonomic scope" value="Bacteria"/>
</dbReference>
<evidence type="ECO:0000313" key="2">
    <source>
        <dbReference type="Proteomes" id="UP000029055"/>
    </source>
</evidence>
<gene>
    <name evidence="1" type="ORF">BISU_0787</name>
</gene>
<dbReference type="Pfam" id="PF10987">
    <property type="entry name" value="DUF2806"/>
    <property type="match status" value="1"/>
</dbReference>
<sequence>MDPATGQILKYGADATVKGAGVLNKLFPEIAMGSNRRGAKRDLKQLTKLLSDVDSNKDLSDEEKALLRYSLYKNLGHIDNLESIVSGSVPLIKDSEKSEQVDSDWIDDFEDKAGRCSDPELQKLWSQILAGEVNSPTTFPRRLLTILSTLDKTEAESFKTLCAYSARQYDINHPEDASHVVYIFLNQDEDGTYNNGNFTVDQAENLVEAGLLSASAWHIIRTPLNSIRTLATSAEMITIMNQGGENRDVAPANYMLTKAGIALATLCDLGNAQDFHAVLRASIPSELSVSVTPLQPISEEQNSRQPLIYL</sequence>
<name>A0A087EAH4_9BIFI</name>
<dbReference type="STRING" id="77635.BISU_0787"/>
<dbReference type="RefSeq" id="WP_081672583.1">
    <property type="nucleotide sequence ID" value="NZ_CP062939.1"/>
</dbReference>
<dbReference type="EMBL" id="JGZR01000003">
    <property type="protein sequence ID" value="KFJ04775.1"/>
    <property type="molecule type" value="Genomic_DNA"/>
</dbReference>
<dbReference type="Proteomes" id="UP000029055">
    <property type="component" value="Unassembled WGS sequence"/>
</dbReference>
<comment type="caution">
    <text evidence="1">The sequence shown here is derived from an EMBL/GenBank/DDBJ whole genome shotgun (WGS) entry which is preliminary data.</text>
</comment>
<dbReference type="AlphaFoldDB" id="A0A087EAH4"/>
<organism evidence="1 2">
    <name type="scientific">Bifidobacterium subtile</name>
    <dbReference type="NCBI Taxonomy" id="77635"/>
    <lineage>
        <taxon>Bacteria</taxon>
        <taxon>Bacillati</taxon>
        <taxon>Actinomycetota</taxon>
        <taxon>Actinomycetes</taxon>
        <taxon>Bifidobacteriales</taxon>
        <taxon>Bifidobacteriaceae</taxon>
        <taxon>Bifidobacterium</taxon>
    </lineage>
</organism>
<dbReference type="OrthoDB" id="886161at2"/>